<dbReference type="AlphaFoldDB" id="A0AAW2PL48"/>
<comment type="caution">
    <text evidence="2">The sequence shown here is derived from an EMBL/GenBank/DDBJ whole genome shotgun (WGS) entry which is preliminary data.</text>
</comment>
<sequence>MLPLDLKEFQEKVSTHLRPWQRSFQFWVRAVDIYTGYKVFQVRVNFEKDAEKREAMWEKQHEVAADKIYSMCSDLGGFFLKVAQIIGKPDLAPAAWVRRLVTLCDQAPATPYNAIQVVLEKELGQSVDELFDRFDTNPLGSASIAQVHRARLKGDKTDVVVKIQHPGVQDLMMTDIRNLQAFALYMQKTDIKFDLYSVTKEMEKQIGYEFNFLREADAMENIRRFLYENNKKTPVIVPQVIRNMFTRRVLVMEYIDGIPILKLGDEMAKRGINPGGNVAAAAKQNILKSLTLAYGQMILKSGFFHADPHPGNILICRGSEVALLDYGQVKDLPEQLRLGYAGLVLAIADNDPIKASESYRELGINTLSKCLDEQKEMLRLAQTMFDTKLPPGVTMLQPFSEESSIKKIAVQAFPEELFSVLRTVLFTERT</sequence>
<dbReference type="SUPFAM" id="SSF56112">
    <property type="entry name" value="Protein kinase-like (PK-like)"/>
    <property type="match status" value="1"/>
</dbReference>
<dbReference type="CDD" id="cd05121">
    <property type="entry name" value="ABC1_ADCK3-like"/>
    <property type="match status" value="1"/>
</dbReference>
<dbReference type="InterPro" id="IPR051130">
    <property type="entry name" value="Mito_struct-func_regulator"/>
</dbReference>
<organism evidence="2">
    <name type="scientific">Sesamum radiatum</name>
    <name type="common">Black benniseed</name>
    <dbReference type="NCBI Taxonomy" id="300843"/>
    <lineage>
        <taxon>Eukaryota</taxon>
        <taxon>Viridiplantae</taxon>
        <taxon>Streptophyta</taxon>
        <taxon>Embryophyta</taxon>
        <taxon>Tracheophyta</taxon>
        <taxon>Spermatophyta</taxon>
        <taxon>Magnoliopsida</taxon>
        <taxon>eudicotyledons</taxon>
        <taxon>Gunneridae</taxon>
        <taxon>Pentapetalae</taxon>
        <taxon>asterids</taxon>
        <taxon>lamiids</taxon>
        <taxon>Lamiales</taxon>
        <taxon>Pedaliaceae</taxon>
        <taxon>Sesamum</taxon>
    </lineage>
</organism>
<dbReference type="PROSITE" id="PS50011">
    <property type="entry name" value="PROTEIN_KINASE_DOM"/>
    <property type="match status" value="1"/>
</dbReference>
<dbReference type="PANTHER" id="PTHR43173:SF12">
    <property type="entry name" value="PROTEIN KINASE SUPERFAMILY PROTEIN"/>
    <property type="match status" value="1"/>
</dbReference>
<dbReference type="InterPro" id="IPR000719">
    <property type="entry name" value="Prot_kinase_dom"/>
</dbReference>
<evidence type="ECO:0000313" key="2">
    <source>
        <dbReference type="EMBL" id="KAL0355256.1"/>
    </source>
</evidence>
<feature type="domain" description="Protein kinase" evidence="1">
    <location>
        <begin position="133"/>
        <end position="430"/>
    </location>
</feature>
<proteinExistence type="predicted"/>
<reference evidence="2" key="2">
    <citation type="journal article" date="2024" name="Plant">
        <title>Genomic evolution and insights into agronomic trait innovations of Sesamum species.</title>
        <authorList>
            <person name="Miao H."/>
            <person name="Wang L."/>
            <person name="Qu L."/>
            <person name="Liu H."/>
            <person name="Sun Y."/>
            <person name="Le M."/>
            <person name="Wang Q."/>
            <person name="Wei S."/>
            <person name="Zheng Y."/>
            <person name="Lin W."/>
            <person name="Duan Y."/>
            <person name="Cao H."/>
            <person name="Xiong S."/>
            <person name="Wang X."/>
            <person name="Wei L."/>
            <person name="Li C."/>
            <person name="Ma Q."/>
            <person name="Ju M."/>
            <person name="Zhao R."/>
            <person name="Li G."/>
            <person name="Mu C."/>
            <person name="Tian Q."/>
            <person name="Mei H."/>
            <person name="Zhang T."/>
            <person name="Gao T."/>
            <person name="Zhang H."/>
        </authorList>
    </citation>
    <scope>NUCLEOTIDE SEQUENCE</scope>
    <source>
        <strain evidence="2">G02</strain>
    </source>
</reference>
<name>A0AAW2PL48_SESRA</name>
<evidence type="ECO:0000259" key="1">
    <source>
        <dbReference type="PROSITE" id="PS50011"/>
    </source>
</evidence>
<dbReference type="InterPro" id="IPR011009">
    <property type="entry name" value="Kinase-like_dom_sf"/>
</dbReference>
<keyword evidence="2" id="KW-0418">Kinase</keyword>
<dbReference type="Gene3D" id="1.10.510.10">
    <property type="entry name" value="Transferase(Phosphotransferase) domain 1"/>
    <property type="match status" value="1"/>
</dbReference>
<dbReference type="PANTHER" id="PTHR43173">
    <property type="entry name" value="ABC1 FAMILY PROTEIN"/>
    <property type="match status" value="1"/>
</dbReference>
<accession>A0AAW2PL48</accession>
<gene>
    <name evidence="2" type="ORF">Sradi_3972500</name>
</gene>
<dbReference type="EMBL" id="JACGWJ010000017">
    <property type="protein sequence ID" value="KAL0355256.1"/>
    <property type="molecule type" value="Genomic_DNA"/>
</dbReference>
<dbReference type="GO" id="GO:0005524">
    <property type="term" value="F:ATP binding"/>
    <property type="evidence" value="ECO:0007669"/>
    <property type="project" value="InterPro"/>
</dbReference>
<protein>
    <submittedName>
        <fullName evidence="2">Protein ACTIVITY OF BC1 COMPLEX kinase, chloroplastic</fullName>
    </submittedName>
</protein>
<dbReference type="Pfam" id="PF03109">
    <property type="entry name" value="ABC1"/>
    <property type="match status" value="1"/>
</dbReference>
<reference evidence="2" key="1">
    <citation type="submission" date="2020-06" db="EMBL/GenBank/DDBJ databases">
        <authorList>
            <person name="Li T."/>
            <person name="Hu X."/>
            <person name="Zhang T."/>
            <person name="Song X."/>
            <person name="Zhang H."/>
            <person name="Dai N."/>
            <person name="Sheng W."/>
            <person name="Hou X."/>
            <person name="Wei L."/>
        </authorList>
    </citation>
    <scope>NUCLEOTIDE SEQUENCE</scope>
    <source>
        <strain evidence="2">G02</strain>
        <tissue evidence="2">Leaf</tissue>
    </source>
</reference>
<dbReference type="InterPro" id="IPR004147">
    <property type="entry name" value="ABC1_dom"/>
</dbReference>
<keyword evidence="2" id="KW-0808">Transferase</keyword>
<dbReference type="GO" id="GO:0004672">
    <property type="term" value="F:protein kinase activity"/>
    <property type="evidence" value="ECO:0007669"/>
    <property type="project" value="InterPro"/>
</dbReference>